<dbReference type="EMBL" id="JBFOLK010000011">
    <property type="protein sequence ID" value="KAL2475998.1"/>
    <property type="molecule type" value="Genomic_DNA"/>
</dbReference>
<organism evidence="2 3">
    <name type="scientific">Abeliophyllum distichum</name>
    <dbReference type="NCBI Taxonomy" id="126358"/>
    <lineage>
        <taxon>Eukaryota</taxon>
        <taxon>Viridiplantae</taxon>
        <taxon>Streptophyta</taxon>
        <taxon>Embryophyta</taxon>
        <taxon>Tracheophyta</taxon>
        <taxon>Spermatophyta</taxon>
        <taxon>Magnoliopsida</taxon>
        <taxon>eudicotyledons</taxon>
        <taxon>Gunneridae</taxon>
        <taxon>Pentapetalae</taxon>
        <taxon>asterids</taxon>
        <taxon>lamiids</taxon>
        <taxon>Lamiales</taxon>
        <taxon>Oleaceae</taxon>
        <taxon>Forsythieae</taxon>
        <taxon>Abeliophyllum</taxon>
    </lineage>
</organism>
<protein>
    <submittedName>
        <fullName evidence="2">Uncharacterized protein</fullName>
    </submittedName>
</protein>
<name>A0ABD1QIF1_9LAMI</name>
<sequence>MACSNVETPVFIDTNLGTRIALPIFPDITAKELKRKLEKEHLSCFPEVGKIRVNGLMVKRKSYHYHLSESLPLKYAFRGSRGAWFLQIEAHKRGFSNQIVSFECNGTKICNHVSADDGVTGSVEFNSVMCSDKNRTECKRKKSKIGRSPRLEAAFLKVPPLDSFCKRKNREEKVKRKYMFECPEQGPGQWHLISKRLGQAATRAADNWSSKWDFNAEAEAPSEMLSESISVSGIIKKYFSNYEEVTSRSGLSFTSVRSNHKEKPKARTDCKCLNIQSDVASPVTGQTPPQMPHSPWPDNTDSETSKCKKPEVGKRLLLASNNLGLSPSNQMPALSLCKFSDRKSTVHKSGTTVRSLVFEIPDEGD</sequence>
<comment type="caution">
    <text evidence="2">The sequence shown here is derived from an EMBL/GenBank/DDBJ whole genome shotgun (WGS) entry which is preliminary data.</text>
</comment>
<dbReference type="AlphaFoldDB" id="A0ABD1QIF1"/>
<evidence type="ECO:0000256" key="1">
    <source>
        <dbReference type="SAM" id="MobiDB-lite"/>
    </source>
</evidence>
<proteinExistence type="predicted"/>
<accession>A0ABD1QIF1</accession>
<evidence type="ECO:0000313" key="3">
    <source>
        <dbReference type="Proteomes" id="UP001604336"/>
    </source>
</evidence>
<feature type="region of interest" description="Disordered" evidence="1">
    <location>
        <begin position="280"/>
        <end position="308"/>
    </location>
</feature>
<gene>
    <name evidence="2" type="ORF">Adt_36734</name>
</gene>
<dbReference type="Proteomes" id="UP001604336">
    <property type="component" value="Unassembled WGS sequence"/>
</dbReference>
<keyword evidence="3" id="KW-1185">Reference proteome</keyword>
<reference evidence="3" key="1">
    <citation type="submission" date="2024-07" db="EMBL/GenBank/DDBJ databases">
        <title>Two chromosome-level genome assemblies of Korean endemic species Abeliophyllum distichum and Forsythia ovata (Oleaceae).</title>
        <authorList>
            <person name="Jang H."/>
        </authorList>
    </citation>
    <scope>NUCLEOTIDE SEQUENCE [LARGE SCALE GENOMIC DNA]</scope>
</reference>
<evidence type="ECO:0000313" key="2">
    <source>
        <dbReference type="EMBL" id="KAL2475998.1"/>
    </source>
</evidence>